<dbReference type="Proteomes" id="UP001311232">
    <property type="component" value="Unassembled WGS sequence"/>
</dbReference>
<proteinExistence type="predicted"/>
<evidence type="ECO:0000256" key="1">
    <source>
        <dbReference type="SAM" id="MobiDB-lite"/>
    </source>
</evidence>
<name>A0AAV9RPN0_9TELE</name>
<feature type="region of interest" description="Disordered" evidence="1">
    <location>
        <begin position="174"/>
        <end position="194"/>
    </location>
</feature>
<reference evidence="2 3" key="1">
    <citation type="submission" date="2021-06" db="EMBL/GenBank/DDBJ databases">
        <authorList>
            <person name="Palmer J.M."/>
        </authorList>
    </citation>
    <scope>NUCLEOTIDE SEQUENCE [LARGE SCALE GENOMIC DNA]</scope>
    <source>
        <strain evidence="2 3">MEX-2019</strain>
        <tissue evidence="2">Muscle</tissue>
    </source>
</reference>
<comment type="caution">
    <text evidence="2">The sequence shown here is derived from an EMBL/GenBank/DDBJ whole genome shotgun (WGS) entry which is preliminary data.</text>
</comment>
<organism evidence="2 3">
    <name type="scientific">Crenichthys baileyi</name>
    <name type="common">White River springfish</name>
    <dbReference type="NCBI Taxonomy" id="28760"/>
    <lineage>
        <taxon>Eukaryota</taxon>
        <taxon>Metazoa</taxon>
        <taxon>Chordata</taxon>
        <taxon>Craniata</taxon>
        <taxon>Vertebrata</taxon>
        <taxon>Euteleostomi</taxon>
        <taxon>Actinopterygii</taxon>
        <taxon>Neopterygii</taxon>
        <taxon>Teleostei</taxon>
        <taxon>Neoteleostei</taxon>
        <taxon>Acanthomorphata</taxon>
        <taxon>Ovalentaria</taxon>
        <taxon>Atherinomorphae</taxon>
        <taxon>Cyprinodontiformes</taxon>
        <taxon>Goodeidae</taxon>
        <taxon>Crenichthys</taxon>
    </lineage>
</organism>
<feature type="region of interest" description="Disordered" evidence="1">
    <location>
        <begin position="421"/>
        <end position="479"/>
    </location>
</feature>
<evidence type="ECO:0000313" key="2">
    <source>
        <dbReference type="EMBL" id="KAK5610921.1"/>
    </source>
</evidence>
<dbReference type="AlphaFoldDB" id="A0AAV9RPN0"/>
<feature type="compositionally biased region" description="Basic and acidic residues" evidence="1">
    <location>
        <begin position="439"/>
        <end position="449"/>
    </location>
</feature>
<sequence length="491" mass="52079">MLLPRSCLRFGPPQNQTMTAGTSQTDQAQTVKELKKWVQQQEETLRALYGEEVELTPSPLLLEEMEECFGETDWAAVGFLPKQSRSSPVRTSSKPRHPHHKRFTPAVLAAAPAKLGTPTAALAESSPPPPAAAGFPAGFSSCPGRRLHRRSVAIGEVRSGASYLSTEGPSAMASSRLFSTESEGGRRSSERPPTPAWVLAGLQFVHAECMKERCMECVPHLLAHPQDLLEVHAILQTEFLEEGWLDAPEPLSAGGPFTPLLEAVSAAAGPPEPQPAGAGLPEPQPAAAGPPEPSDPRLTSEGPVGGPPPLPRLISEGLVGGPPPLPRLTSEGPVGGPPPLPRLISEGPVAGPPPLPRHVPEEPVGGLPPRPGPEHLLGFLWGVLRELMPDSRSAAADAKPDILHATLSDTHPAARHTLSDTHPAARHTLSDTHPAARHTLSDTHPEPDTHPATPEPDTHPATPEPDTHPATPEPDTHPDIVYMNLTLMGWL</sequence>
<keyword evidence="3" id="KW-1185">Reference proteome</keyword>
<accession>A0AAV9RPN0</accession>
<feature type="region of interest" description="Disordered" evidence="1">
    <location>
        <begin position="267"/>
        <end position="371"/>
    </location>
</feature>
<feature type="region of interest" description="Disordered" evidence="1">
    <location>
        <begin position="83"/>
        <end position="104"/>
    </location>
</feature>
<feature type="compositionally biased region" description="Basic residues" evidence="1">
    <location>
        <begin position="93"/>
        <end position="103"/>
    </location>
</feature>
<feature type="compositionally biased region" description="Polar residues" evidence="1">
    <location>
        <begin position="83"/>
        <end position="92"/>
    </location>
</feature>
<gene>
    <name evidence="2" type="ORF">CRENBAI_024531</name>
</gene>
<protein>
    <submittedName>
        <fullName evidence="2">Uncharacterized protein</fullName>
    </submittedName>
</protein>
<feature type="compositionally biased region" description="Pro residues" evidence="1">
    <location>
        <begin position="282"/>
        <end position="293"/>
    </location>
</feature>
<dbReference type="EMBL" id="JAHHUM010001517">
    <property type="protein sequence ID" value="KAK5610921.1"/>
    <property type="molecule type" value="Genomic_DNA"/>
</dbReference>
<evidence type="ECO:0000313" key="3">
    <source>
        <dbReference type="Proteomes" id="UP001311232"/>
    </source>
</evidence>